<feature type="compositionally biased region" description="Basic and acidic residues" evidence="1">
    <location>
        <begin position="141"/>
        <end position="167"/>
    </location>
</feature>
<evidence type="ECO:0000313" key="3">
    <source>
        <dbReference type="EMBL" id="MBA9028552.1"/>
    </source>
</evidence>
<gene>
    <name evidence="3" type="ORF">HNP81_003872</name>
</gene>
<comment type="caution">
    <text evidence="3">The sequence shown here is derived from an EMBL/GenBank/DDBJ whole genome shotgun (WGS) entry which is preliminary data.</text>
</comment>
<evidence type="ECO:0000259" key="2">
    <source>
        <dbReference type="Pfam" id="PF11181"/>
    </source>
</evidence>
<reference evidence="3 4" key="1">
    <citation type="submission" date="2020-08" db="EMBL/GenBank/DDBJ databases">
        <title>Genomic Encyclopedia of Type Strains, Phase IV (KMG-IV): sequencing the most valuable type-strain genomes for metagenomic binning, comparative biology and taxonomic classification.</title>
        <authorList>
            <person name="Goeker M."/>
        </authorList>
    </citation>
    <scope>NUCLEOTIDE SEQUENCE [LARGE SCALE GENOMIC DNA]</scope>
    <source>
        <strain evidence="3 4">DSM 105481</strain>
    </source>
</reference>
<dbReference type="RefSeq" id="WP_182503620.1">
    <property type="nucleotide sequence ID" value="NZ_JACJHX010000015.1"/>
</dbReference>
<dbReference type="InterPro" id="IPR025889">
    <property type="entry name" value="GSP17M-like_dom"/>
</dbReference>
<sequence length="167" mass="18542">MRRKVYGILNSDEEVVKAINELKSKGYAGNEILVVADKEDQLNFVTNNLTTDVNVVADEHRGKSWMAKVKNFFIGEDEDDSLTEQLVTLGLTDRDAADYSVNVKAGEILVLIEENNDIGNGVNQSHSTNHQIGPSGEILDEPSKLKEPEFHGTVRQGDIRGAEFNRK</sequence>
<accession>A0ABR6CU34</accession>
<feature type="region of interest" description="Disordered" evidence="1">
    <location>
        <begin position="123"/>
        <end position="167"/>
    </location>
</feature>
<protein>
    <recommendedName>
        <fullName evidence="2">General stress protein 17M-like domain-containing protein</fullName>
    </recommendedName>
</protein>
<dbReference type="Pfam" id="PF11181">
    <property type="entry name" value="YflT"/>
    <property type="match status" value="1"/>
</dbReference>
<name>A0ABR6CU34_9BACI</name>
<evidence type="ECO:0000256" key="1">
    <source>
        <dbReference type="SAM" id="MobiDB-lite"/>
    </source>
</evidence>
<keyword evidence="4" id="KW-1185">Reference proteome</keyword>
<feature type="domain" description="General stress protein 17M-like" evidence="2">
    <location>
        <begin position="5"/>
        <end position="105"/>
    </location>
</feature>
<dbReference type="Proteomes" id="UP000626697">
    <property type="component" value="Unassembled WGS sequence"/>
</dbReference>
<dbReference type="EMBL" id="JACJHX010000015">
    <property type="protein sequence ID" value="MBA9028552.1"/>
    <property type="molecule type" value="Genomic_DNA"/>
</dbReference>
<organism evidence="3 4">
    <name type="scientific">Peribacillus huizhouensis</name>
    <dbReference type="NCBI Taxonomy" id="1501239"/>
    <lineage>
        <taxon>Bacteria</taxon>
        <taxon>Bacillati</taxon>
        <taxon>Bacillota</taxon>
        <taxon>Bacilli</taxon>
        <taxon>Bacillales</taxon>
        <taxon>Bacillaceae</taxon>
        <taxon>Peribacillus</taxon>
    </lineage>
</organism>
<evidence type="ECO:0000313" key="4">
    <source>
        <dbReference type="Proteomes" id="UP000626697"/>
    </source>
</evidence>
<proteinExistence type="predicted"/>
<feature type="compositionally biased region" description="Polar residues" evidence="1">
    <location>
        <begin position="123"/>
        <end position="132"/>
    </location>
</feature>